<keyword evidence="3 8" id="KW-0812">Transmembrane</keyword>
<feature type="transmembrane region" description="Helical" evidence="8">
    <location>
        <begin position="346"/>
        <end position="364"/>
    </location>
</feature>
<evidence type="ECO:0000259" key="9">
    <source>
        <dbReference type="PROSITE" id="PS50893"/>
    </source>
</evidence>
<evidence type="ECO:0000256" key="4">
    <source>
        <dbReference type="ARBA" id="ARBA00022741"/>
    </source>
</evidence>
<dbReference type="InterPro" id="IPR017871">
    <property type="entry name" value="ABC_transporter-like_CS"/>
</dbReference>
<evidence type="ECO:0000256" key="3">
    <source>
        <dbReference type="ARBA" id="ARBA00022692"/>
    </source>
</evidence>
<reference evidence="11" key="1">
    <citation type="submission" date="2024-02" db="EMBL/GenBank/DDBJ databases">
        <authorList>
            <consortium name="ELIXIR-Norway"/>
            <consortium name="Elixir Norway"/>
        </authorList>
    </citation>
    <scope>NUCLEOTIDE SEQUENCE</scope>
</reference>
<evidence type="ECO:0000256" key="8">
    <source>
        <dbReference type="SAM" id="Phobius"/>
    </source>
</evidence>
<evidence type="ECO:0000256" key="2">
    <source>
        <dbReference type="ARBA" id="ARBA00022448"/>
    </source>
</evidence>
<dbReference type="InterPro" id="IPR003439">
    <property type="entry name" value="ABC_transporter-like_ATP-bd"/>
</dbReference>
<keyword evidence="5" id="KW-0067">ATP-binding</keyword>
<dbReference type="EMBL" id="OZ019897">
    <property type="protein sequence ID" value="CAK9227382.1"/>
    <property type="molecule type" value="Genomic_DNA"/>
</dbReference>
<evidence type="ECO:0000256" key="6">
    <source>
        <dbReference type="ARBA" id="ARBA00022989"/>
    </source>
</evidence>
<dbReference type="Gene3D" id="1.20.1560.10">
    <property type="entry name" value="ABC transporter type 1, transmembrane domain"/>
    <property type="match status" value="1"/>
</dbReference>
<dbReference type="PROSITE" id="PS00211">
    <property type="entry name" value="ABC_TRANSPORTER_1"/>
    <property type="match status" value="2"/>
</dbReference>
<evidence type="ECO:0000256" key="7">
    <source>
        <dbReference type="ARBA" id="ARBA00023136"/>
    </source>
</evidence>
<evidence type="ECO:0008006" key="13">
    <source>
        <dbReference type="Google" id="ProtNLM"/>
    </source>
</evidence>
<evidence type="ECO:0000256" key="5">
    <source>
        <dbReference type="ARBA" id="ARBA00022840"/>
    </source>
</evidence>
<feature type="domain" description="ABC transmembrane type-1" evidence="10">
    <location>
        <begin position="768"/>
        <end position="1006"/>
    </location>
</feature>
<sequence>MSSVQLTHALKRKVRSQSQLFTPKRKALAVVAAVLFAGGGLAYSHSNGQRQKPPQHLVAPAGDTNREVVKGTKERSDGIFQKGKEKRGGLKSVKVVGAILLAHMGKRGMENLFSLAAIAVLRTALGNRIARVQGFLFRAAFLRRVPLFMRLISENLVLCLLQSVLISTTKFLTGTLSLRFRKILTDRVHADYFQNMTYYKMSHVDPRISNAEQRIASDIPRFCAELSDLIQENTMATFDACLYTWRLCSYAHPKYALGILGYVIGAGVITGALSPPFGRLMSTEQQLEGEYRQLHSRIRTHSESIAFYGGQAREASIIKQQFKSLVRHLDKVLHTQWWFGMIQDCFLKYLGATFAVVLIIGPFFGGKMRPDSSTLGRAKMLSNMRYHTSVIISLFLAMGTLASSSRRLSRVSGYADRIRELITVARELRLAGGSRVVSNREGDSYFVEAKHIAFEGVKVVTPTGNILVENLTLKVEQGSNLLITGPNGSGKSSLFRVLGGLWPLVAGRIAKPGTGADLSHEIFYVPQRPYMAVGTLRDQLIYPLTAAEETQPLTMDGMRELLRNVDLEYLLERYLPAEEVNWANELSLGEQQRLGMARLFYHRPAFAILDECTSAVTTDMEERFCKKVRAMGTSCVTISHRPALVAFHDTVLSLDGEGGWSVHYKRDTSLQILSQDDKDYEDCEVQTDCQSDAGVVQEHFVASTTKDTHKDSRADDTYMSTILATSPPPDILTTIPVVSRLHAEPRIMPARVSSLSKVLVPTILGKQGGQLLAVALLVVSRTWISDRIADLNGTSLKHVLHQDKAAFIRLTGISVLQSVASAIVAPSLRNLTAKLALSWRYRLTQSLSKLYFQNNAYYKAVHLSESGMDADQRITQDVDKLCSDLSGLVTGMVKPLVDILWFTMRMKSLTGRRGVGILYAYMLLGLGFLHVITPDFGALTSKEQQLEGSFRYTHSRLRTHAESVAFFGGGSREQAVVEGRFRTLLAHSHKLLRKRWLFGIADEFLTKQLPHNVTWGLSLLYAVEHGGDRAQVSVQAELAHDLRFLASVVSQSFLAFGDIMELYRKFLELSGGITRVSELEELLCAAQHDPLLVIEQRRKFPVNNGIIFSEVDIVTPGQKLLAQKLTFEINAGQSMLVTGPNGSGKSSLFRVLGGLWPIVSGSIVKPGMLLTDGNNESTGLSREIFYVPQRPYTALGSLRDQLIYPLTLPDAIRKVLEDNEQERLINEFLDQRLKSILEDVRLVYLLEREGGWDASANWEDMLSLGEQQRLGMARLFFHHPKFGILDECTNATSVDVEESLYKRAQALGIAVVTISQRPALIPYHSMELRLIDGEGGWELRSIRHN</sequence>
<dbReference type="Proteomes" id="UP001497512">
    <property type="component" value="Chromosome 5"/>
</dbReference>
<dbReference type="Pfam" id="PF00005">
    <property type="entry name" value="ABC_tran"/>
    <property type="match status" value="2"/>
</dbReference>
<dbReference type="InterPro" id="IPR027417">
    <property type="entry name" value="P-loop_NTPase"/>
</dbReference>
<organism evidence="11 12">
    <name type="scientific">Sphagnum troendelagicum</name>
    <dbReference type="NCBI Taxonomy" id="128251"/>
    <lineage>
        <taxon>Eukaryota</taxon>
        <taxon>Viridiplantae</taxon>
        <taxon>Streptophyta</taxon>
        <taxon>Embryophyta</taxon>
        <taxon>Bryophyta</taxon>
        <taxon>Sphagnophytina</taxon>
        <taxon>Sphagnopsida</taxon>
        <taxon>Sphagnales</taxon>
        <taxon>Sphagnaceae</taxon>
        <taxon>Sphagnum</taxon>
    </lineage>
</organism>
<evidence type="ECO:0000313" key="12">
    <source>
        <dbReference type="Proteomes" id="UP001497512"/>
    </source>
</evidence>
<dbReference type="Gene3D" id="3.40.50.300">
    <property type="entry name" value="P-loop containing nucleotide triphosphate hydrolases"/>
    <property type="match status" value="2"/>
</dbReference>
<dbReference type="PANTHER" id="PTHR11384:SF56">
    <property type="entry name" value="ABC TRANSPORTER D FAMILY MEMBER 1"/>
    <property type="match status" value="1"/>
</dbReference>
<dbReference type="SMART" id="SM00382">
    <property type="entry name" value="AAA"/>
    <property type="match status" value="2"/>
</dbReference>
<keyword evidence="2" id="KW-0813">Transport</keyword>
<keyword evidence="7 8" id="KW-0472">Membrane</keyword>
<dbReference type="PROSITE" id="PS50929">
    <property type="entry name" value="ABC_TM1F"/>
    <property type="match status" value="2"/>
</dbReference>
<dbReference type="SUPFAM" id="SSF52540">
    <property type="entry name" value="P-loop containing nucleoside triphosphate hydrolases"/>
    <property type="match status" value="2"/>
</dbReference>
<name>A0ABP0UQK0_9BRYO</name>
<dbReference type="PROSITE" id="PS50893">
    <property type="entry name" value="ABC_TRANSPORTER_2"/>
    <property type="match status" value="2"/>
</dbReference>
<evidence type="ECO:0000259" key="10">
    <source>
        <dbReference type="PROSITE" id="PS50929"/>
    </source>
</evidence>
<dbReference type="InterPro" id="IPR036640">
    <property type="entry name" value="ABC1_TM_sf"/>
</dbReference>
<gene>
    <name evidence="11" type="ORF">CSSPTR1EN2_LOCUS18711</name>
</gene>
<keyword evidence="4" id="KW-0547">Nucleotide-binding</keyword>
<dbReference type="InterPro" id="IPR050835">
    <property type="entry name" value="ABC_transporter_sub-D"/>
</dbReference>
<feature type="domain" description="ABC transporter" evidence="9">
    <location>
        <begin position="1106"/>
        <end position="1342"/>
    </location>
</feature>
<dbReference type="Pfam" id="PF06472">
    <property type="entry name" value="ABC_membrane_2"/>
    <property type="match status" value="2"/>
</dbReference>
<feature type="transmembrane region" description="Helical" evidence="8">
    <location>
        <begin position="255"/>
        <end position="273"/>
    </location>
</feature>
<dbReference type="CDD" id="cd03223">
    <property type="entry name" value="ABCD_peroxisomal_ALDP"/>
    <property type="match status" value="2"/>
</dbReference>
<dbReference type="SUPFAM" id="SSF90123">
    <property type="entry name" value="ABC transporter transmembrane region"/>
    <property type="match status" value="2"/>
</dbReference>
<evidence type="ECO:0000256" key="1">
    <source>
        <dbReference type="ARBA" id="ARBA00008575"/>
    </source>
</evidence>
<dbReference type="InterPro" id="IPR011527">
    <property type="entry name" value="ABC1_TM_dom"/>
</dbReference>
<evidence type="ECO:0000313" key="11">
    <source>
        <dbReference type="EMBL" id="CAK9227382.1"/>
    </source>
</evidence>
<comment type="similarity">
    <text evidence="1">Belongs to the ABC transporter superfamily. ABCD family. Peroxisomal fatty acyl CoA transporter (TC 3.A.1.203) subfamily.</text>
</comment>
<accession>A0ABP0UQK0</accession>
<keyword evidence="6 8" id="KW-1133">Transmembrane helix</keyword>
<feature type="domain" description="ABC transporter" evidence="9">
    <location>
        <begin position="452"/>
        <end position="682"/>
    </location>
</feature>
<dbReference type="PANTHER" id="PTHR11384">
    <property type="entry name" value="ATP-BINDING CASSETTE, SUB-FAMILY D MEMBER"/>
    <property type="match status" value="1"/>
</dbReference>
<dbReference type="InterPro" id="IPR003593">
    <property type="entry name" value="AAA+_ATPase"/>
</dbReference>
<keyword evidence="12" id="KW-1185">Reference proteome</keyword>
<feature type="domain" description="ABC transmembrane type-1" evidence="10">
    <location>
        <begin position="163"/>
        <end position="346"/>
    </location>
</feature>
<feature type="transmembrane region" description="Helical" evidence="8">
    <location>
        <begin position="384"/>
        <end position="402"/>
    </location>
</feature>
<protein>
    <recommendedName>
        <fullName evidence="13">ABC transporter D family member 1</fullName>
    </recommendedName>
</protein>
<proteinExistence type="inferred from homology"/>